<gene>
    <name evidence="4" type="ORF">CKAN_00378000</name>
</gene>
<proteinExistence type="inferred from homology"/>
<dbReference type="Proteomes" id="UP000283530">
    <property type="component" value="Unassembled WGS sequence"/>
</dbReference>
<evidence type="ECO:0000256" key="3">
    <source>
        <dbReference type="ARBA" id="ARBA00025740"/>
    </source>
</evidence>
<dbReference type="EMBL" id="QPKB01000002">
    <property type="protein sequence ID" value="RWR75402.1"/>
    <property type="molecule type" value="Genomic_DNA"/>
</dbReference>
<evidence type="ECO:0000256" key="1">
    <source>
        <dbReference type="ARBA" id="ARBA00022574"/>
    </source>
</evidence>
<dbReference type="OrthoDB" id="1667587at2759"/>
<comment type="caution">
    <text evidence="4">The sequence shown here is derived from an EMBL/GenBank/DDBJ whole genome shotgun (WGS) entry which is preliminary data.</text>
</comment>
<dbReference type="InterPro" id="IPR015943">
    <property type="entry name" value="WD40/YVTN_repeat-like_dom_sf"/>
</dbReference>
<keyword evidence="5" id="KW-1185">Reference proteome</keyword>
<protein>
    <submittedName>
        <fullName evidence="4">WD40 repeat</fullName>
    </submittedName>
</protein>
<reference evidence="4 5" key="1">
    <citation type="journal article" date="2019" name="Nat. Plants">
        <title>Stout camphor tree genome fills gaps in understanding of flowering plant genome evolution.</title>
        <authorList>
            <person name="Chaw S.M."/>
            <person name="Liu Y.C."/>
            <person name="Wu Y.W."/>
            <person name="Wang H.Y."/>
            <person name="Lin C.I."/>
            <person name="Wu C.S."/>
            <person name="Ke H.M."/>
            <person name="Chang L.Y."/>
            <person name="Hsu C.Y."/>
            <person name="Yang H.T."/>
            <person name="Sudianto E."/>
            <person name="Hsu M.H."/>
            <person name="Wu K.P."/>
            <person name="Wang L.N."/>
            <person name="Leebens-Mack J.H."/>
            <person name="Tsai I.J."/>
        </authorList>
    </citation>
    <scope>NUCLEOTIDE SEQUENCE [LARGE SCALE GENOMIC DNA]</scope>
    <source>
        <strain evidence="5">cv. Chaw 1501</strain>
        <tissue evidence="4">Young leaves</tissue>
    </source>
</reference>
<accession>A0A3S3MV53</accession>
<dbReference type="Pfam" id="PF21032">
    <property type="entry name" value="PROPPIN"/>
    <property type="match status" value="1"/>
</dbReference>
<name>A0A3S3MV53_9MAGN</name>
<dbReference type="InterPro" id="IPR048720">
    <property type="entry name" value="PROPPIN"/>
</dbReference>
<comment type="similarity">
    <text evidence="3">Belongs to the WD repeat PROPPIN family.</text>
</comment>
<evidence type="ECO:0000313" key="5">
    <source>
        <dbReference type="Proteomes" id="UP000283530"/>
    </source>
</evidence>
<sequence length="405" mass="44199">MANQSSSPSPLLSASFSQDNRGFSISTRDGFKIFDSESGKLCYERSIGAFGIVEMLFGSSLLAIVGAGEQVLLIIFPSVLVYFYADMINYCSVLPISVVWQPSLSPRRLCLFNTVTGTAIRELNFLTSILAVRINRKRLVVILQERTYIYDLNSLIILDTIDTVPNTKGLCAFSPDLDGCYLALPASTTKGSALVYNVMDLHSHCQVDAHNSPLAAMVLSSNGMYMATASEQGTIIRVHLVSQATKQSYSFRRGTYPSTIYSLSFGPSAQFPEILIATSSSGSVHAFSLGLMINQRSKRSNSLLGSMIPDKINGAFEPAHHYVLHNAVPAGAKSSAMVHSIEIVASTCSTSIPAAFRASIFIITYNGYFQEYSLNVNQLNESSWSLEREFSLISTASDEITDWTI</sequence>
<evidence type="ECO:0000256" key="2">
    <source>
        <dbReference type="ARBA" id="ARBA00022737"/>
    </source>
</evidence>
<keyword evidence="1" id="KW-0853">WD repeat</keyword>
<dbReference type="SUPFAM" id="SSF50978">
    <property type="entry name" value="WD40 repeat-like"/>
    <property type="match status" value="1"/>
</dbReference>
<dbReference type="AlphaFoldDB" id="A0A3S3MV53"/>
<evidence type="ECO:0000313" key="4">
    <source>
        <dbReference type="EMBL" id="RWR75402.1"/>
    </source>
</evidence>
<dbReference type="STRING" id="337451.A0A3S3MV53"/>
<dbReference type="Gene3D" id="2.130.10.10">
    <property type="entry name" value="YVTN repeat-like/Quinoprotein amine dehydrogenase"/>
    <property type="match status" value="1"/>
</dbReference>
<keyword evidence="2" id="KW-0677">Repeat</keyword>
<dbReference type="InterPro" id="IPR036322">
    <property type="entry name" value="WD40_repeat_dom_sf"/>
</dbReference>
<dbReference type="PANTHER" id="PTHR11227">
    <property type="entry name" value="WD-REPEAT PROTEIN INTERACTING WITH PHOSPHOINOSIDES WIPI -RELATED"/>
    <property type="match status" value="1"/>
</dbReference>
<organism evidence="4 5">
    <name type="scientific">Cinnamomum micranthum f. kanehirae</name>
    <dbReference type="NCBI Taxonomy" id="337451"/>
    <lineage>
        <taxon>Eukaryota</taxon>
        <taxon>Viridiplantae</taxon>
        <taxon>Streptophyta</taxon>
        <taxon>Embryophyta</taxon>
        <taxon>Tracheophyta</taxon>
        <taxon>Spermatophyta</taxon>
        <taxon>Magnoliopsida</taxon>
        <taxon>Magnoliidae</taxon>
        <taxon>Laurales</taxon>
        <taxon>Lauraceae</taxon>
        <taxon>Cinnamomum</taxon>
    </lineage>
</organism>